<evidence type="ECO:0000256" key="10">
    <source>
        <dbReference type="ARBA" id="ARBA00047571"/>
    </source>
</evidence>
<accession>A0AAV8D9E1</accession>
<dbReference type="PANTHER" id="PTHR45814:SF2">
    <property type="entry name" value="HISTONE-LYSINE N-METHYLTRANSFERASE SETD1"/>
    <property type="match status" value="1"/>
</dbReference>
<dbReference type="SUPFAM" id="SSF82199">
    <property type="entry name" value="SET domain"/>
    <property type="match status" value="1"/>
</dbReference>
<feature type="region of interest" description="Disordered" evidence="11">
    <location>
        <begin position="603"/>
        <end position="678"/>
    </location>
</feature>
<proteinExistence type="predicted"/>
<name>A0AAV8D9E1_9POAL</name>
<dbReference type="EC" id="2.1.1.354" evidence="2"/>
<dbReference type="InterPro" id="IPR001214">
    <property type="entry name" value="SET_dom"/>
</dbReference>
<dbReference type="InterPro" id="IPR044570">
    <property type="entry name" value="Set1-like"/>
</dbReference>
<dbReference type="GO" id="GO:0140999">
    <property type="term" value="F:histone H3K4 trimethyltransferase activity"/>
    <property type="evidence" value="ECO:0007669"/>
    <property type="project" value="UniProtKB-EC"/>
</dbReference>
<evidence type="ECO:0000256" key="11">
    <source>
        <dbReference type="SAM" id="MobiDB-lite"/>
    </source>
</evidence>
<dbReference type="InterPro" id="IPR003169">
    <property type="entry name" value="GYF"/>
</dbReference>
<dbReference type="GO" id="GO:0048188">
    <property type="term" value="C:Set1C/COMPASS complex"/>
    <property type="evidence" value="ECO:0007669"/>
    <property type="project" value="InterPro"/>
</dbReference>
<keyword evidence="3" id="KW-0489">Methyltransferase</keyword>
<gene>
    <name evidence="14" type="ORF">LUZ62_075472</name>
</gene>
<dbReference type="Gene3D" id="2.170.270.10">
    <property type="entry name" value="SET domain"/>
    <property type="match status" value="1"/>
</dbReference>
<feature type="compositionally biased region" description="Polar residues" evidence="11">
    <location>
        <begin position="613"/>
        <end position="622"/>
    </location>
</feature>
<comment type="caution">
    <text evidence="14">The sequence shown here is derived from an EMBL/GenBank/DDBJ whole genome shotgun (WGS) entry which is preliminary data.</text>
</comment>
<evidence type="ECO:0000256" key="5">
    <source>
        <dbReference type="ARBA" id="ARBA00022691"/>
    </source>
</evidence>
<keyword evidence="6" id="KW-0156">Chromatin regulator</keyword>
<feature type="compositionally biased region" description="Low complexity" evidence="11">
    <location>
        <begin position="637"/>
        <end position="648"/>
    </location>
</feature>
<feature type="region of interest" description="Disordered" evidence="11">
    <location>
        <begin position="314"/>
        <end position="334"/>
    </location>
</feature>
<keyword evidence="5" id="KW-0949">S-adenosyl-L-methionine</keyword>
<evidence type="ECO:0000313" key="14">
    <source>
        <dbReference type="EMBL" id="KAJ4765097.1"/>
    </source>
</evidence>
<feature type="domain" description="SET" evidence="12">
    <location>
        <begin position="916"/>
        <end position="1033"/>
    </location>
</feature>
<feature type="region of interest" description="Disordered" evidence="11">
    <location>
        <begin position="399"/>
        <end position="445"/>
    </location>
</feature>
<dbReference type="Gene3D" id="3.30.1490.40">
    <property type="match status" value="1"/>
</dbReference>
<sequence>MAHVGSSLPSSSAPICSASAPFNPMEPSASEGGGFVYVNQAGQLCGPYIPDQLLQGLSTGFLPPHLAVYPVLEGGKLGNSFSLMYLHQFLNGQAISSTADEACWCYEDDSATRHGPHSVAELSYWLQNNYLQGSCMVYHAENKWGPLTLATLIEWSVGGMTNSLTAVPDKATYMSKFKSDVGKEVSRQLHAGILKSARRFLIDEIIRHVVPDLISAKKTQRELEREPKFQASKPGAAVESKYELGSHQVSTSALVATEVNPSQEGILPTICYHLYYECMKVIWDSVFSDPISECCDEWLRRKCAVLPSRAATKGPRMQKQQHDCELSTEDTDIPPGFEPREVSSHAASSSHGVCEEIKGSLKNALFVAAKEALFKHFQEVLSEKLTEVLCPGARSQTHLAEVPNESNQPERGAHALSAPARSHGNYEERETEAHVRSTPARNDDDIYEEPETEAHVLSTPARTDGNLYEEPERAHCHEEQKVAQYVCYARAFERLGISTTSTSAKEITTVEGFPRFEEFLPSQVLSGAAKFHPSRFDEGESIITKNITLAVCRQKMHNEVMKELRSLFSDSLHKCFRSWYSSKQKDISNLIDDRTVVQYERRRKVSHVVSSSTGDRASSKSLNDLVELRIGETKAGSRPTSKSTPTKQSTKRKKLELESSSRAKKSRKDASSNKKRNASLVKVKEIPVVNKVPSRDEQVRAVVKKKALSEAMNVQKEKKASQVEQKLAVAKKEKKARQLPGKGTKPALPCPVSEGCEASQVEQKLAVVKKKKKARQLPGKGTKPALPCPVSDGCEASQVEQKLAVVKKEKKARQLPGKGTKPALPCPVSEGCARVSIDGWEWRNWSRNATPAERARVRGPRVQTGYLRNEKFDSKLSPHLLKGPSARTNRVKMRNLLAAVEGTDLLKISQLSSRKKRLRFQRSKIHEWGLVALEPIDAEDFVIEYVGEVIRGRISDIREQQYEKMGIGSSYLFRLDDDYVIDATKSGGLARFINHSCEPNCYTKVIPVDGQKKIFIYAKRHIKAGEELTYNYKFPLEEKKIPCNCGARRSIVCVLTLEPCLCSGSCVLREKSAVRCISRRNCNVVSARLKQLIMCCFFCYFLEDSFPCQFLLDDENSNFVTLLTRHANRKKISCQGYQTNTISLWSLFETREYCTDVNQINRPIIQWKM</sequence>
<feature type="compositionally biased region" description="Basic and acidic residues" evidence="11">
    <location>
        <begin position="424"/>
        <end position="435"/>
    </location>
</feature>
<dbReference type="CDD" id="cd19169">
    <property type="entry name" value="SET_SETD1"/>
    <property type="match status" value="1"/>
</dbReference>
<evidence type="ECO:0000259" key="13">
    <source>
        <dbReference type="PROSITE" id="PS50829"/>
    </source>
</evidence>
<keyword evidence="15" id="KW-1185">Reference proteome</keyword>
<dbReference type="EMBL" id="JAMFTS010000004">
    <property type="protein sequence ID" value="KAJ4765097.1"/>
    <property type="molecule type" value="Genomic_DNA"/>
</dbReference>
<feature type="domain" description="GYF" evidence="13">
    <location>
        <begin position="101"/>
        <end position="158"/>
    </location>
</feature>
<evidence type="ECO:0000256" key="3">
    <source>
        <dbReference type="ARBA" id="ARBA00022603"/>
    </source>
</evidence>
<evidence type="ECO:0000256" key="9">
    <source>
        <dbReference type="ARBA" id="ARBA00023242"/>
    </source>
</evidence>
<dbReference type="AlphaFoldDB" id="A0AAV8D9E1"/>
<evidence type="ECO:0000259" key="12">
    <source>
        <dbReference type="PROSITE" id="PS50280"/>
    </source>
</evidence>
<evidence type="ECO:0000256" key="6">
    <source>
        <dbReference type="ARBA" id="ARBA00022853"/>
    </source>
</evidence>
<keyword evidence="4" id="KW-0808">Transferase</keyword>
<evidence type="ECO:0000256" key="4">
    <source>
        <dbReference type="ARBA" id="ARBA00022679"/>
    </source>
</evidence>
<organism evidence="14 15">
    <name type="scientific">Rhynchospora pubera</name>
    <dbReference type="NCBI Taxonomy" id="906938"/>
    <lineage>
        <taxon>Eukaryota</taxon>
        <taxon>Viridiplantae</taxon>
        <taxon>Streptophyta</taxon>
        <taxon>Embryophyta</taxon>
        <taxon>Tracheophyta</taxon>
        <taxon>Spermatophyta</taxon>
        <taxon>Magnoliopsida</taxon>
        <taxon>Liliopsida</taxon>
        <taxon>Poales</taxon>
        <taxon>Cyperaceae</taxon>
        <taxon>Cyperoideae</taxon>
        <taxon>Rhynchosporeae</taxon>
        <taxon>Rhynchospora</taxon>
    </lineage>
</organism>
<dbReference type="InterPro" id="IPR037841">
    <property type="entry name" value="SET_SETD1A/B"/>
</dbReference>
<dbReference type="SMART" id="SM00317">
    <property type="entry name" value="SET"/>
    <property type="match status" value="1"/>
</dbReference>
<evidence type="ECO:0000256" key="1">
    <source>
        <dbReference type="ARBA" id="ARBA00004123"/>
    </source>
</evidence>
<dbReference type="PROSITE" id="PS50280">
    <property type="entry name" value="SET"/>
    <property type="match status" value="1"/>
</dbReference>
<dbReference type="PANTHER" id="PTHR45814">
    <property type="entry name" value="HISTONE-LYSINE N-METHYLTRANSFERASE SETD1"/>
    <property type="match status" value="1"/>
</dbReference>
<comment type="catalytic activity">
    <reaction evidence="10">
        <text>L-lysyl(4)-[histone H3] + 3 S-adenosyl-L-methionine = N(6),N(6),N(6)-trimethyl-L-lysyl(4)-[histone H3] + 3 S-adenosyl-L-homocysteine + 3 H(+)</text>
        <dbReference type="Rhea" id="RHEA:60260"/>
        <dbReference type="Rhea" id="RHEA-COMP:15537"/>
        <dbReference type="Rhea" id="RHEA-COMP:15547"/>
        <dbReference type="ChEBI" id="CHEBI:15378"/>
        <dbReference type="ChEBI" id="CHEBI:29969"/>
        <dbReference type="ChEBI" id="CHEBI:57856"/>
        <dbReference type="ChEBI" id="CHEBI:59789"/>
        <dbReference type="ChEBI" id="CHEBI:61961"/>
        <dbReference type="EC" id="2.1.1.354"/>
    </reaction>
</comment>
<keyword evidence="8" id="KW-0804">Transcription</keyword>
<dbReference type="SUPFAM" id="SSF55277">
    <property type="entry name" value="GYF domain"/>
    <property type="match status" value="1"/>
</dbReference>
<dbReference type="PROSITE" id="PS50829">
    <property type="entry name" value="GYF"/>
    <property type="match status" value="1"/>
</dbReference>
<evidence type="ECO:0000256" key="2">
    <source>
        <dbReference type="ARBA" id="ARBA00012182"/>
    </source>
</evidence>
<dbReference type="Proteomes" id="UP001140206">
    <property type="component" value="Chromosome 4"/>
</dbReference>
<dbReference type="GO" id="GO:0032259">
    <property type="term" value="P:methylation"/>
    <property type="evidence" value="ECO:0007669"/>
    <property type="project" value="UniProtKB-KW"/>
</dbReference>
<feature type="compositionally biased region" description="Polar residues" evidence="11">
    <location>
        <begin position="399"/>
        <end position="409"/>
    </location>
</feature>
<dbReference type="Pfam" id="PF00856">
    <property type="entry name" value="SET"/>
    <property type="match status" value="1"/>
</dbReference>
<dbReference type="InterPro" id="IPR046341">
    <property type="entry name" value="SET_dom_sf"/>
</dbReference>
<evidence type="ECO:0000256" key="7">
    <source>
        <dbReference type="ARBA" id="ARBA00023015"/>
    </source>
</evidence>
<protein>
    <recommendedName>
        <fullName evidence="2">[histone H3]-lysine(4) N-trimethyltransferase</fullName>
        <ecNumber evidence="2">2.1.1.354</ecNumber>
    </recommendedName>
</protein>
<evidence type="ECO:0000313" key="15">
    <source>
        <dbReference type="Proteomes" id="UP001140206"/>
    </source>
</evidence>
<reference evidence="14" key="1">
    <citation type="submission" date="2022-08" db="EMBL/GenBank/DDBJ databases">
        <authorList>
            <person name="Marques A."/>
        </authorList>
    </citation>
    <scope>NUCLEOTIDE SEQUENCE</scope>
    <source>
        <strain evidence="14">RhyPub2mFocal</strain>
        <tissue evidence="14">Leaves</tissue>
    </source>
</reference>
<keyword evidence="9" id="KW-0539">Nucleus</keyword>
<feature type="compositionally biased region" description="Basic residues" evidence="11">
    <location>
        <begin position="662"/>
        <end position="677"/>
    </location>
</feature>
<comment type="subcellular location">
    <subcellularLocation>
        <location evidence="1">Nucleus</location>
    </subcellularLocation>
</comment>
<evidence type="ECO:0000256" key="8">
    <source>
        <dbReference type="ARBA" id="ARBA00023163"/>
    </source>
</evidence>
<dbReference type="InterPro" id="IPR035445">
    <property type="entry name" value="GYF-like_dom_sf"/>
</dbReference>
<keyword evidence="7" id="KW-0805">Transcription regulation</keyword>